<keyword evidence="3" id="KW-0804">Transcription</keyword>
<sequence length="283" mass="32187">MARYAKWREVAEDLRRRIEAGEFNVETGRAQLPKELDLQSDYNASRNTVRDALRWLADQRVVETEAGKGTFVLFKPDPFHVTLSAHRMIRREEDEFAVPGGGEGVDYSKEASVQGRTPYDTEPRVEVQFASEKVARWLELSTENQVVLRHQARYIEKKPWSLQTSYYPLDFVTKGAVKLLEAKDIPQGVVAYLGESVLGISQAGYHDEIKVRPPNAEEANFFGLPETGSVPVYETFRTAYDQDGNAFRFTVTIWPSDRNRLHYNVGKVPQRVIDEPGQASFDG</sequence>
<keyword evidence="1" id="KW-0805">Transcription regulation</keyword>
<name>A0ABP4BM43_9ACTN</name>
<dbReference type="Proteomes" id="UP001500665">
    <property type="component" value="Unassembled WGS sequence"/>
</dbReference>
<dbReference type="InterPro" id="IPR000524">
    <property type="entry name" value="Tscrpt_reg_HTH_GntR"/>
</dbReference>
<evidence type="ECO:0000256" key="2">
    <source>
        <dbReference type="ARBA" id="ARBA00023125"/>
    </source>
</evidence>
<evidence type="ECO:0000256" key="3">
    <source>
        <dbReference type="ARBA" id="ARBA00023163"/>
    </source>
</evidence>
<dbReference type="PROSITE" id="PS50949">
    <property type="entry name" value="HTH_GNTR"/>
    <property type="match status" value="1"/>
</dbReference>
<gene>
    <name evidence="5" type="ORF">GCM10009550_31900</name>
</gene>
<dbReference type="InterPro" id="IPR036388">
    <property type="entry name" value="WH-like_DNA-bd_sf"/>
</dbReference>
<dbReference type="InterPro" id="IPR036390">
    <property type="entry name" value="WH_DNA-bd_sf"/>
</dbReference>
<evidence type="ECO:0000313" key="6">
    <source>
        <dbReference type="Proteomes" id="UP001500665"/>
    </source>
</evidence>
<proteinExistence type="predicted"/>
<dbReference type="InterPro" id="IPR050679">
    <property type="entry name" value="Bact_HTH_transcr_reg"/>
</dbReference>
<dbReference type="EMBL" id="BAAAHH010000011">
    <property type="protein sequence ID" value="GAA0951833.1"/>
    <property type="molecule type" value="Genomic_DNA"/>
</dbReference>
<protein>
    <submittedName>
        <fullName evidence="5">GntR family transcriptional regulator</fullName>
    </submittedName>
</protein>
<evidence type="ECO:0000256" key="1">
    <source>
        <dbReference type="ARBA" id="ARBA00023015"/>
    </source>
</evidence>
<keyword evidence="2" id="KW-0238">DNA-binding</keyword>
<dbReference type="SUPFAM" id="SSF46785">
    <property type="entry name" value="Winged helix' DNA-binding domain"/>
    <property type="match status" value="1"/>
</dbReference>
<dbReference type="Gene3D" id="1.10.10.10">
    <property type="entry name" value="Winged helix-like DNA-binding domain superfamily/Winged helix DNA-binding domain"/>
    <property type="match status" value="1"/>
</dbReference>
<dbReference type="InterPro" id="IPR028978">
    <property type="entry name" value="Chorismate_lyase_/UTRA_dom_sf"/>
</dbReference>
<dbReference type="PANTHER" id="PTHR44846:SF17">
    <property type="entry name" value="GNTR-FAMILY TRANSCRIPTIONAL REGULATOR"/>
    <property type="match status" value="1"/>
</dbReference>
<accession>A0ABP4BM43</accession>
<dbReference type="RefSeq" id="WP_344241444.1">
    <property type="nucleotide sequence ID" value="NZ_BAAAHH010000011.1"/>
</dbReference>
<organism evidence="5 6">
    <name type="scientific">Actinocorallia libanotica</name>
    <dbReference type="NCBI Taxonomy" id="46162"/>
    <lineage>
        <taxon>Bacteria</taxon>
        <taxon>Bacillati</taxon>
        <taxon>Actinomycetota</taxon>
        <taxon>Actinomycetes</taxon>
        <taxon>Streptosporangiales</taxon>
        <taxon>Thermomonosporaceae</taxon>
        <taxon>Actinocorallia</taxon>
    </lineage>
</organism>
<keyword evidence="6" id="KW-1185">Reference proteome</keyword>
<dbReference type="Pfam" id="PF00392">
    <property type="entry name" value="GntR"/>
    <property type="match status" value="1"/>
</dbReference>
<dbReference type="InterPro" id="IPR011663">
    <property type="entry name" value="UTRA"/>
</dbReference>
<dbReference type="CDD" id="cd07377">
    <property type="entry name" value="WHTH_GntR"/>
    <property type="match status" value="1"/>
</dbReference>
<dbReference type="SMART" id="SM00866">
    <property type="entry name" value="UTRA"/>
    <property type="match status" value="1"/>
</dbReference>
<dbReference type="SUPFAM" id="SSF64288">
    <property type="entry name" value="Chorismate lyase-like"/>
    <property type="match status" value="1"/>
</dbReference>
<dbReference type="PANTHER" id="PTHR44846">
    <property type="entry name" value="MANNOSYL-D-GLYCERATE TRANSPORT/METABOLISM SYSTEM REPRESSOR MNGR-RELATED"/>
    <property type="match status" value="1"/>
</dbReference>
<feature type="domain" description="HTH gntR-type" evidence="4">
    <location>
        <begin position="4"/>
        <end position="75"/>
    </location>
</feature>
<evidence type="ECO:0000259" key="4">
    <source>
        <dbReference type="PROSITE" id="PS50949"/>
    </source>
</evidence>
<reference evidence="6" key="1">
    <citation type="journal article" date="2019" name="Int. J. Syst. Evol. Microbiol.">
        <title>The Global Catalogue of Microorganisms (GCM) 10K type strain sequencing project: providing services to taxonomists for standard genome sequencing and annotation.</title>
        <authorList>
            <consortium name="The Broad Institute Genomics Platform"/>
            <consortium name="The Broad Institute Genome Sequencing Center for Infectious Disease"/>
            <person name="Wu L."/>
            <person name="Ma J."/>
        </authorList>
    </citation>
    <scope>NUCLEOTIDE SEQUENCE [LARGE SCALE GENOMIC DNA]</scope>
    <source>
        <strain evidence="6">JCM 10696</strain>
    </source>
</reference>
<dbReference type="SMART" id="SM00345">
    <property type="entry name" value="HTH_GNTR"/>
    <property type="match status" value="1"/>
</dbReference>
<dbReference type="Pfam" id="PF07702">
    <property type="entry name" value="UTRA"/>
    <property type="match status" value="1"/>
</dbReference>
<dbReference type="Gene3D" id="3.40.1410.10">
    <property type="entry name" value="Chorismate lyase-like"/>
    <property type="match status" value="1"/>
</dbReference>
<comment type="caution">
    <text evidence="5">The sequence shown here is derived from an EMBL/GenBank/DDBJ whole genome shotgun (WGS) entry which is preliminary data.</text>
</comment>
<evidence type="ECO:0000313" key="5">
    <source>
        <dbReference type="EMBL" id="GAA0951833.1"/>
    </source>
</evidence>